<dbReference type="GO" id="GO:0003677">
    <property type="term" value="F:DNA binding"/>
    <property type="evidence" value="ECO:0007669"/>
    <property type="project" value="UniProtKB-KW"/>
</dbReference>
<keyword evidence="2" id="KW-0238">DNA-binding</keyword>
<dbReference type="PROSITE" id="PS50048">
    <property type="entry name" value="ZN2_CY6_FUNGAL_2"/>
    <property type="match status" value="1"/>
</dbReference>
<dbReference type="AlphaFoldDB" id="W2SGM2"/>
<dbReference type="InterPro" id="IPR001138">
    <property type="entry name" value="Zn2Cys6_DnaBD"/>
</dbReference>
<dbReference type="CDD" id="cd00067">
    <property type="entry name" value="GAL4"/>
    <property type="match status" value="1"/>
</dbReference>
<dbReference type="SMART" id="SM00066">
    <property type="entry name" value="GAL4"/>
    <property type="match status" value="1"/>
</dbReference>
<accession>W2SGM2</accession>
<feature type="domain" description="Zn(2)-C6 fungal-type" evidence="6">
    <location>
        <begin position="71"/>
        <end position="101"/>
    </location>
</feature>
<keyword evidence="1" id="KW-0805">Transcription regulation</keyword>
<evidence type="ECO:0000256" key="1">
    <source>
        <dbReference type="ARBA" id="ARBA00023015"/>
    </source>
</evidence>
<dbReference type="eggNOG" id="ENOG502SNQY">
    <property type="taxonomic scope" value="Eukaryota"/>
</dbReference>
<evidence type="ECO:0000256" key="2">
    <source>
        <dbReference type="ARBA" id="ARBA00023125"/>
    </source>
</evidence>
<evidence type="ECO:0000313" key="8">
    <source>
        <dbReference type="Proteomes" id="UP000030752"/>
    </source>
</evidence>
<dbReference type="SUPFAM" id="SSF57701">
    <property type="entry name" value="Zn2/Cys6 DNA-binding domain"/>
    <property type="match status" value="1"/>
</dbReference>
<keyword evidence="8" id="KW-1185">Reference proteome</keyword>
<dbReference type="PANTHER" id="PTHR47784">
    <property type="entry name" value="STEROL UPTAKE CONTROL PROTEIN 2"/>
    <property type="match status" value="1"/>
</dbReference>
<dbReference type="HOGENOM" id="CLU_027371_4_1_1"/>
<evidence type="ECO:0000256" key="3">
    <source>
        <dbReference type="ARBA" id="ARBA00023163"/>
    </source>
</evidence>
<dbReference type="Proteomes" id="UP000030752">
    <property type="component" value="Unassembled WGS sequence"/>
</dbReference>
<dbReference type="RefSeq" id="XP_008711865.1">
    <property type="nucleotide sequence ID" value="XM_008713643.1"/>
</dbReference>
<dbReference type="EMBL" id="KB822711">
    <property type="protein sequence ID" value="ETN47153.1"/>
    <property type="molecule type" value="Genomic_DNA"/>
</dbReference>
<proteinExistence type="predicted"/>
<dbReference type="PRINTS" id="PR00755">
    <property type="entry name" value="AFLATOXINBRP"/>
</dbReference>
<dbReference type="OrthoDB" id="416217at2759"/>
<organism evidence="7 8">
    <name type="scientific">Cyphellophora europaea (strain CBS 101466)</name>
    <name type="common">Phialophora europaea</name>
    <dbReference type="NCBI Taxonomy" id="1220924"/>
    <lineage>
        <taxon>Eukaryota</taxon>
        <taxon>Fungi</taxon>
        <taxon>Dikarya</taxon>
        <taxon>Ascomycota</taxon>
        <taxon>Pezizomycotina</taxon>
        <taxon>Eurotiomycetes</taxon>
        <taxon>Chaetothyriomycetidae</taxon>
        <taxon>Chaetothyriales</taxon>
        <taxon>Cyphellophoraceae</taxon>
        <taxon>Cyphellophora</taxon>
    </lineage>
</organism>
<gene>
    <name evidence="7" type="ORF">HMPREF1541_01344</name>
</gene>
<name>W2SGM2_CYPE1</name>
<reference evidence="7 8" key="1">
    <citation type="submission" date="2013-03" db="EMBL/GenBank/DDBJ databases">
        <title>The Genome Sequence of Phialophora europaea CBS 101466.</title>
        <authorList>
            <consortium name="The Broad Institute Genomics Platform"/>
            <person name="Cuomo C."/>
            <person name="de Hoog S."/>
            <person name="Gorbushina A."/>
            <person name="Walker B."/>
            <person name="Young S.K."/>
            <person name="Zeng Q."/>
            <person name="Gargeya S."/>
            <person name="Fitzgerald M."/>
            <person name="Haas B."/>
            <person name="Abouelleil A."/>
            <person name="Allen A.W."/>
            <person name="Alvarado L."/>
            <person name="Arachchi H.M."/>
            <person name="Berlin A.M."/>
            <person name="Chapman S.B."/>
            <person name="Gainer-Dewar J."/>
            <person name="Goldberg J."/>
            <person name="Griggs A."/>
            <person name="Gujja S."/>
            <person name="Hansen M."/>
            <person name="Howarth C."/>
            <person name="Imamovic A."/>
            <person name="Ireland A."/>
            <person name="Larimer J."/>
            <person name="McCowan C."/>
            <person name="Murphy C."/>
            <person name="Pearson M."/>
            <person name="Poon T.W."/>
            <person name="Priest M."/>
            <person name="Roberts A."/>
            <person name="Saif S."/>
            <person name="Shea T."/>
            <person name="Sisk P."/>
            <person name="Sykes S."/>
            <person name="Wortman J."/>
            <person name="Nusbaum C."/>
            <person name="Birren B."/>
        </authorList>
    </citation>
    <scope>NUCLEOTIDE SEQUENCE [LARGE SCALE GENOMIC DNA]</scope>
    <source>
        <strain evidence="7 8">CBS 101466</strain>
    </source>
</reference>
<evidence type="ECO:0000259" key="6">
    <source>
        <dbReference type="PROSITE" id="PS50048"/>
    </source>
</evidence>
<dbReference type="STRING" id="1220924.W2SGM2"/>
<dbReference type="GeneID" id="19968683"/>
<protein>
    <recommendedName>
        <fullName evidence="6">Zn(2)-C6 fungal-type domain-containing protein</fullName>
    </recommendedName>
</protein>
<keyword evidence="4" id="KW-0539">Nucleus</keyword>
<dbReference type="Gene3D" id="4.10.240.10">
    <property type="entry name" value="Zn(2)-C6 fungal-type DNA-binding domain"/>
    <property type="match status" value="1"/>
</dbReference>
<dbReference type="GO" id="GO:0001228">
    <property type="term" value="F:DNA-binding transcription activator activity, RNA polymerase II-specific"/>
    <property type="evidence" value="ECO:0007669"/>
    <property type="project" value="TreeGrafter"/>
</dbReference>
<dbReference type="InParanoid" id="W2SGM2"/>
<dbReference type="InterPro" id="IPR021858">
    <property type="entry name" value="Fun_TF"/>
</dbReference>
<dbReference type="GO" id="GO:0008270">
    <property type="term" value="F:zinc ion binding"/>
    <property type="evidence" value="ECO:0007669"/>
    <property type="project" value="InterPro"/>
</dbReference>
<dbReference type="VEuPathDB" id="FungiDB:HMPREF1541_01344"/>
<dbReference type="InterPro" id="IPR053157">
    <property type="entry name" value="Sterol_Uptake_Regulator"/>
</dbReference>
<dbReference type="Pfam" id="PF11951">
    <property type="entry name" value="Fungal_trans_2"/>
    <property type="match status" value="1"/>
</dbReference>
<feature type="region of interest" description="Disordered" evidence="5">
    <location>
        <begin position="44"/>
        <end position="63"/>
    </location>
</feature>
<keyword evidence="3" id="KW-0804">Transcription</keyword>
<evidence type="ECO:0000256" key="4">
    <source>
        <dbReference type="ARBA" id="ARBA00023242"/>
    </source>
</evidence>
<dbReference type="InterPro" id="IPR036864">
    <property type="entry name" value="Zn2-C6_fun-type_DNA-bd_sf"/>
</dbReference>
<dbReference type="PANTHER" id="PTHR47784:SF7">
    <property type="entry name" value="ZN(II)2CYS6 TRANSCRIPTION FACTOR (EUROFUNG)"/>
    <property type="match status" value="1"/>
</dbReference>
<feature type="compositionally biased region" description="Polar residues" evidence="5">
    <location>
        <begin position="44"/>
        <end position="53"/>
    </location>
</feature>
<evidence type="ECO:0000256" key="5">
    <source>
        <dbReference type="SAM" id="MobiDB-lite"/>
    </source>
</evidence>
<evidence type="ECO:0000313" key="7">
    <source>
        <dbReference type="EMBL" id="ETN47153.1"/>
    </source>
</evidence>
<dbReference type="PROSITE" id="PS00463">
    <property type="entry name" value="ZN2_CY6_FUNGAL_1"/>
    <property type="match status" value="1"/>
</dbReference>
<dbReference type="Pfam" id="PF00172">
    <property type="entry name" value="Zn_clus"/>
    <property type="match status" value="1"/>
</dbReference>
<sequence>MYVSDTSDGLDSDFFSWDTVTPNHSDLTSGTISPPKDAIFNARTLSSSGNKQPRTLAPNLTRRSHKKSRAGCFTCKSRKIKCGEQKPKCGNCLLKSLDCVYPPTEQTKRKETPAIALTKRNVGGVTGSPATASFTMLDMRFFHHFLTTAYPHLPIGNDHVWVNEIPQFAESHEYLMHAILSLGASHLSRLTDMDYRKESLIHRGQAIAGLNTALSMPARHYGESDAMLAACYALTFQASYMGDGLADFITMVRGCALTTAKIKQEDVPTAFNLQPNWHFKVMAPRLASLPRVNHLLLQSGIAALEDIRPFLDDEVDMNFHQALIEVLEALLDSPQGGYLQFAGLYAVWYELCHDSFKRFLDPHNLPAQLLLAYFVGLQMLMVPLAVYEWPDRADSAKSRVLSGTVEWATGIFTRLEDAGSPLRTHLGWPRRIMAIVAREIAGEWSGGGGGGGGGGSGGAGAGLGTGAGVSVLRLDLPISPPLTTTGVDGGGDSLGEVSVSVSEDGDRDVDVGELDWAAARFWEDEVGGDLVVGSVVDPVLVTTMGVENVVSGATAPAVMETIDLDMDFL</sequence>